<keyword evidence="2 4" id="KW-1005">Bacterial flagellum biogenesis</keyword>
<dbReference type="EMBL" id="PKUN01000030">
    <property type="protein sequence ID" value="PLX59815.1"/>
    <property type="molecule type" value="Genomic_DNA"/>
</dbReference>
<dbReference type="STRING" id="1111735.GCA_000428045_03113"/>
<evidence type="ECO:0000256" key="2">
    <source>
        <dbReference type="ARBA" id="ARBA00022795"/>
    </source>
</evidence>
<organism evidence="5 6">
    <name type="scientific">Sedimenticola selenatireducens</name>
    <dbReference type="NCBI Taxonomy" id="191960"/>
    <lineage>
        <taxon>Bacteria</taxon>
        <taxon>Pseudomonadati</taxon>
        <taxon>Pseudomonadota</taxon>
        <taxon>Gammaproteobacteria</taxon>
        <taxon>Chromatiales</taxon>
        <taxon>Sedimenticolaceae</taxon>
        <taxon>Sedimenticola</taxon>
    </lineage>
</organism>
<dbReference type="SUPFAM" id="SSF141457">
    <property type="entry name" value="BH3618-like"/>
    <property type="match status" value="1"/>
</dbReference>
<accession>A0A2N6CRY0</accession>
<comment type="function">
    <text evidence="4">Acts as an anti-CsrA protein, binds CsrA and prevents it from repressing translation of its target genes, one of which is flagellin. Binds to flagellin and participates in the assembly of the flagellum.</text>
</comment>
<dbReference type="AlphaFoldDB" id="A0A2N6CRY0"/>
<reference evidence="5 6" key="1">
    <citation type="submission" date="2017-11" db="EMBL/GenBank/DDBJ databases">
        <title>Genome-resolved metagenomics identifies genetic mobility, metabolic interactions, and unexpected diversity in perchlorate-reducing communities.</title>
        <authorList>
            <person name="Barnum T.P."/>
            <person name="Figueroa I.A."/>
            <person name="Carlstrom C.I."/>
            <person name="Lucas L.N."/>
            <person name="Engelbrektson A.L."/>
            <person name="Coates J.D."/>
        </authorList>
    </citation>
    <scope>NUCLEOTIDE SEQUENCE [LARGE SCALE GENOMIC DNA]</scope>
    <source>
        <strain evidence="5">BM301</strain>
    </source>
</reference>
<dbReference type="Proteomes" id="UP000235015">
    <property type="component" value="Unassembled WGS sequence"/>
</dbReference>
<evidence type="ECO:0000256" key="1">
    <source>
        <dbReference type="ARBA" id="ARBA00022490"/>
    </source>
</evidence>
<dbReference type="PANTHER" id="PTHR39190:SF1">
    <property type="entry name" value="FLAGELLAR ASSEMBLY FACTOR FLIW"/>
    <property type="match status" value="1"/>
</dbReference>
<sequence>MKIESTSLGTQFDDPEARIVFPLGIPGFEKDRTFQLFQQHADDVVGYLQSVDDPDLTFSVFAPESLNIFYEFILSDEEQALLKLERAEDVVLLLVAYRQTAEQDAEAQGSRVNANFMAPLVINSESRLGLQKPLYRAERRITIKAN</sequence>
<evidence type="ECO:0000313" key="5">
    <source>
        <dbReference type="EMBL" id="PLX59815.1"/>
    </source>
</evidence>
<dbReference type="Pfam" id="PF02623">
    <property type="entry name" value="FliW"/>
    <property type="match status" value="1"/>
</dbReference>
<keyword evidence="4" id="KW-0143">Chaperone</keyword>
<dbReference type="InterPro" id="IPR003775">
    <property type="entry name" value="Flagellar_assembly_factor_FliW"/>
</dbReference>
<gene>
    <name evidence="4" type="primary">fliW</name>
    <name evidence="5" type="ORF">C0630_18020</name>
</gene>
<protein>
    <recommendedName>
        <fullName evidence="4">Flagellar assembly factor FliW</fullName>
    </recommendedName>
</protein>
<comment type="caution">
    <text evidence="5">The sequence shown here is derived from an EMBL/GenBank/DDBJ whole genome shotgun (WGS) entry which is preliminary data.</text>
</comment>
<dbReference type="Gene3D" id="2.30.290.10">
    <property type="entry name" value="BH3618-like"/>
    <property type="match status" value="1"/>
</dbReference>
<comment type="similarity">
    <text evidence="4">Belongs to the FliW family.</text>
</comment>
<dbReference type="PANTHER" id="PTHR39190">
    <property type="entry name" value="FLAGELLAR ASSEMBLY FACTOR FLIW"/>
    <property type="match status" value="1"/>
</dbReference>
<keyword evidence="3 4" id="KW-0810">Translation regulation</keyword>
<keyword evidence="5" id="KW-0966">Cell projection</keyword>
<dbReference type="GO" id="GO:0006417">
    <property type="term" value="P:regulation of translation"/>
    <property type="evidence" value="ECO:0007669"/>
    <property type="project" value="UniProtKB-KW"/>
</dbReference>
<dbReference type="HAMAP" id="MF_01185">
    <property type="entry name" value="FliW"/>
    <property type="match status" value="1"/>
</dbReference>
<keyword evidence="5" id="KW-0282">Flagellum</keyword>
<name>A0A2N6CRY0_9GAMM</name>
<evidence type="ECO:0000256" key="4">
    <source>
        <dbReference type="HAMAP-Rule" id="MF_01185"/>
    </source>
</evidence>
<evidence type="ECO:0000256" key="3">
    <source>
        <dbReference type="ARBA" id="ARBA00022845"/>
    </source>
</evidence>
<keyword evidence="5" id="KW-0969">Cilium</keyword>
<comment type="subunit">
    <text evidence="4">Interacts with translational regulator CsrA and flagellin(s).</text>
</comment>
<dbReference type="GO" id="GO:0044780">
    <property type="term" value="P:bacterial-type flagellum assembly"/>
    <property type="evidence" value="ECO:0007669"/>
    <property type="project" value="UniProtKB-UniRule"/>
</dbReference>
<dbReference type="GO" id="GO:0005737">
    <property type="term" value="C:cytoplasm"/>
    <property type="evidence" value="ECO:0007669"/>
    <property type="project" value="UniProtKB-SubCell"/>
</dbReference>
<proteinExistence type="inferred from homology"/>
<comment type="subcellular location">
    <subcellularLocation>
        <location evidence="4">Cytoplasm</location>
    </subcellularLocation>
</comment>
<evidence type="ECO:0000313" key="6">
    <source>
        <dbReference type="Proteomes" id="UP000235015"/>
    </source>
</evidence>
<keyword evidence="1 4" id="KW-0963">Cytoplasm</keyword>
<dbReference type="InterPro" id="IPR024046">
    <property type="entry name" value="Flagellar_assmbl_FliW_dom_sf"/>
</dbReference>